<evidence type="ECO:0000313" key="2">
    <source>
        <dbReference type="Proteomes" id="UP000823775"/>
    </source>
</evidence>
<sequence length="133" mass="15126">DEAGHLKVTDFGLNRYMAPEVYRRESYGKSVDVLSFALIVHEMFLGGPSNREEAPEQVADKTAYEDYRPHLASYIFPEQIKIFRSSIVRHCSSKCELGSAAQKMVCMVERFIFGVSSQDSFGVYADKARKEKM</sequence>
<dbReference type="Proteomes" id="UP000823775">
    <property type="component" value="Unassembled WGS sequence"/>
</dbReference>
<evidence type="ECO:0000313" key="1">
    <source>
        <dbReference type="EMBL" id="MCD9638513.1"/>
    </source>
</evidence>
<evidence type="ECO:0008006" key="3">
    <source>
        <dbReference type="Google" id="ProtNLM"/>
    </source>
</evidence>
<keyword evidence="2" id="KW-1185">Reference proteome</keyword>
<gene>
    <name evidence="1" type="ORF">HAX54_022519</name>
</gene>
<protein>
    <recommendedName>
        <fullName evidence="3">Protein kinase domain-containing protein</fullName>
    </recommendedName>
</protein>
<dbReference type="EMBL" id="JACEIK010002715">
    <property type="protein sequence ID" value="MCD9638513.1"/>
    <property type="molecule type" value="Genomic_DNA"/>
</dbReference>
<reference evidence="1 2" key="1">
    <citation type="journal article" date="2021" name="BMC Genomics">
        <title>Datura genome reveals duplications of psychoactive alkaloid biosynthetic genes and high mutation rate following tissue culture.</title>
        <authorList>
            <person name="Rajewski A."/>
            <person name="Carter-House D."/>
            <person name="Stajich J."/>
            <person name="Litt A."/>
        </authorList>
    </citation>
    <scope>NUCLEOTIDE SEQUENCE [LARGE SCALE GENOMIC DNA]</scope>
    <source>
        <strain evidence="1">AR-01</strain>
    </source>
</reference>
<name>A0ABS8UWW3_DATST</name>
<accession>A0ABS8UWW3</accession>
<dbReference type="SUPFAM" id="SSF56112">
    <property type="entry name" value="Protein kinase-like (PK-like)"/>
    <property type="match status" value="1"/>
</dbReference>
<comment type="caution">
    <text evidence="1">The sequence shown here is derived from an EMBL/GenBank/DDBJ whole genome shotgun (WGS) entry which is preliminary data.</text>
</comment>
<dbReference type="InterPro" id="IPR011009">
    <property type="entry name" value="Kinase-like_dom_sf"/>
</dbReference>
<organism evidence="1 2">
    <name type="scientific">Datura stramonium</name>
    <name type="common">Jimsonweed</name>
    <name type="synonym">Common thornapple</name>
    <dbReference type="NCBI Taxonomy" id="4076"/>
    <lineage>
        <taxon>Eukaryota</taxon>
        <taxon>Viridiplantae</taxon>
        <taxon>Streptophyta</taxon>
        <taxon>Embryophyta</taxon>
        <taxon>Tracheophyta</taxon>
        <taxon>Spermatophyta</taxon>
        <taxon>Magnoliopsida</taxon>
        <taxon>eudicotyledons</taxon>
        <taxon>Gunneridae</taxon>
        <taxon>Pentapetalae</taxon>
        <taxon>asterids</taxon>
        <taxon>lamiids</taxon>
        <taxon>Solanales</taxon>
        <taxon>Solanaceae</taxon>
        <taxon>Solanoideae</taxon>
        <taxon>Datureae</taxon>
        <taxon>Datura</taxon>
    </lineage>
</organism>
<dbReference type="Gene3D" id="1.10.510.10">
    <property type="entry name" value="Transferase(Phosphotransferase) domain 1"/>
    <property type="match status" value="1"/>
</dbReference>
<proteinExistence type="predicted"/>
<feature type="non-terminal residue" evidence="1">
    <location>
        <position position="1"/>
    </location>
</feature>